<protein>
    <submittedName>
        <fullName evidence="11">Sensor histidine kinase</fullName>
    </submittedName>
</protein>
<dbReference type="SUPFAM" id="SSF103190">
    <property type="entry name" value="Sensory domain-like"/>
    <property type="match status" value="1"/>
</dbReference>
<evidence type="ECO:0000313" key="12">
    <source>
        <dbReference type="Proteomes" id="UP000564644"/>
    </source>
</evidence>
<dbReference type="SUPFAM" id="SSF55874">
    <property type="entry name" value="ATPase domain of HSP90 chaperone/DNA topoisomerase II/histidine kinase"/>
    <property type="match status" value="1"/>
</dbReference>
<evidence type="ECO:0000256" key="6">
    <source>
        <dbReference type="ARBA" id="ARBA00022777"/>
    </source>
</evidence>
<organism evidence="11 12">
    <name type="scientific">Cohnella zeiphila</name>
    <dbReference type="NCBI Taxonomy" id="2761120"/>
    <lineage>
        <taxon>Bacteria</taxon>
        <taxon>Bacillati</taxon>
        <taxon>Bacillota</taxon>
        <taxon>Bacilli</taxon>
        <taxon>Bacillales</taxon>
        <taxon>Paenibacillaceae</taxon>
        <taxon>Cohnella</taxon>
    </lineage>
</organism>
<keyword evidence="4" id="KW-0808">Transferase</keyword>
<evidence type="ECO:0000256" key="8">
    <source>
        <dbReference type="ARBA" id="ARBA00023136"/>
    </source>
</evidence>
<dbReference type="Pfam" id="PF02743">
    <property type="entry name" value="dCache_1"/>
    <property type="match status" value="1"/>
</dbReference>
<keyword evidence="12" id="KW-1185">Reference proteome</keyword>
<dbReference type="Gene3D" id="6.10.340.10">
    <property type="match status" value="1"/>
</dbReference>
<feature type="transmembrane region" description="Helical" evidence="9">
    <location>
        <begin position="12"/>
        <end position="35"/>
    </location>
</feature>
<dbReference type="InterPro" id="IPR051552">
    <property type="entry name" value="HptR"/>
</dbReference>
<dbReference type="SMART" id="SM00304">
    <property type="entry name" value="HAMP"/>
    <property type="match status" value="1"/>
</dbReference>
<evidence type="ECO:0000256" key="4">
    <source>
        <dbReference type="ARBA" id="ARBA00022679"/>
    </source>
</evidence>
<dbReference type="Proteomes" id="UP000564644">
    <property type="component" value="Unassembled WGS sequence"/>
</dbReference>
<feature type="domain" description="HAMP" evidence="10">
    <location>
        <begin position="306"/>
        <end position="358"/>
    </location>
</feature>
<dbReference type="CDD" id="cd18773">
    <property type="entry name" value="PDC1_HK_sensor"/>
    <property type="match status" value="1"/>
</dbReference>
<comment type="subcellular location">
    <subcellularLocation>
        <location evidence="1">Cell membrane</location>
        <topology evidence="1">Multi-pass membrane protein</topology>
    </subcellularLocation>
</comment>
<reference evidence="11 12" key="1">
    <citation type="submission" date="2020-08" db="EMBL/GenBank/DDBJ databases">
        <title>Cohnella phylogeny.</title>
        <authorList>
            <person name="Dunlap C."/>
        </authorList>
    </citation>
    <scope>NUCLEOTIDE SEQUENCE [LARGE SCALE GENOMIC DNA]</scope>
    <source>
        <strain evidence="11 12">CBP 2801</strain>
    </source>
</reference>
<dbReference type="PANTHER" id="PTHR42713:SF2">
    <property type="entry name" value="TWO-COMPONENT SENSOR KINASE YESM"/>
    <property type="match status" value="1"/>
</dbReference>
<dbReference type="AlphaFoldDB" id="A0A7X0VYA7"/>
<sequence>MSRFPRSLQFRISWVYALISFVTIVIMGAVLYVGISRVVLNDSIRSSQMAISKSGTLVEMYVERLKVLSTLLAHNPQTIQALSSPTQNGEQGVLQFIDTVLTSDPNIKSVIVVGKEGYVLSNEKKLNMTRSSDMMNEPWYVAAINSSMPALTSARMQNFSMDKNNWVISMSQEIKDADGGNLGVVLLDIEYRGIESFLNDLDLGKQGFAFIINSKGGIVYHKDPAYFTDADKQARLRDIVKTEKGYIPSQNRLVYQTKLPGTDWTLVGVNSLDGLRQIRDQLMRSIAIVGIGLLLLILAAAPFLAKGITRPIHRLQQAMAKMKSGSLEVSVAETGLTEVQGLAQQFNATVLEVRRLMREVEAKEKALRGYELSVLHSQINPHFLYNTLDTIVWMAEFNESDRVISTTKALAKFFQLSLSGGSETTTIESEMNHAAQYLFIQKERYGEKLQYRIDWDRELSERVIPKIILQPLIENAIYHGIREKDGPGLVEIRCGRDGDGNVMFIVRDDGVGFDPSLRLKRKGAEADELPDSAGSLAPPKLGGVGIRNVDDRLKLYYGPEYGVRIDSRPGEGTTAKIVIPH</sequence>
<dbReference type="Gene3D" id="3.30.450.20">
    <property type="entry name" value="PAS domain"/>
    <property type="match status" value="2"/>
</dbReference>
<proteinExistence type="predicted"/>
<keyword evidence="5 9" id="KW-0812">Transmembrane</keyword>
<evidence type="ECO:0000256" key="2">
    <source>
        <dbReference type="ARBA" id="ARBA00022475"/>
    </source>
</evidence>
<keyword evidence="2" id="KW-1003">Cell membrane</keyword>
<dbReference type="Pfam" id="PF06580">
    <property type="entry name" value="His_kinase"/>
    <property type="match status" value="1"/>
</dbReference>
<evidence type="ECO:0000256" key="1">
    <source>
        <dbReference type="ARBA" id="ARBA00004651"/>
    </source>
</evidence>
<dbReference type="PROSITE" id="PS50885">
    <property type="entry name" value="HAMP"/>
    <property type="match status" value="1"/>
</dbReference>
<evidence type="ECO:0000256" key="7">
    <source>
        <dbReference type="ARBA" id="ARBA00022989"/>
    </source>
</evidence>
<name>A0A7X0VYA7_9BACL</name>
<gene>
    <name evidence="11" type="ORF">H7C18_26585</name>
</gene>
<dbReference type="CDD" id="cd12912">
    <property type="entry name" value="PDC2_MCP_like"/>
    <property type="match status" value="1"/>
</dbReference>
<dbReference type="InterPro" id="IPR003594">
    <property type="entry name" value="HATPase_dom"/>
</dbReference>
<dbReference type="Gene3D" id="3.30.565.10">
    <property type="entry name" value="Histidine kinase-like ATPase, C-terminal domain"/>
    <property type="match status" value="1"/>
</dbReference>
<dbReference type="GO" id="GO:0000155">
    <property type="term" value="F:phosphorelay sensor kinase activity"/>
    <property type="evidence" value="ECO:0007669"/>
    <property type="project" value="InterPro"/>
</dbReference>
<dbReference type="PANTHER" id="PTHR42713">
    <property type="entry name" value="HISTIDINE KINASE-RELATED"/>
    <property type="match status" value="1"/>
</dbReference>
<comment type="caution">
    <text evidence="11">The sequence shown here is derived from an EMBL/GenBank/DDBJ whole genome shotgun (WGS) entry which is preliminary data.</text>
</comment>
<accession>A0A7X0VYA7</accession>
<evidence type="ECO:0000256" key="9">
    <source>
        <dbReference type="SAM" id="Phobius"/>
    </source>
</evidence>
<dbReference type="RefSeq" id="WP_185132154.1">
    <property type="nucleotide sequence ID" value="NZ_JACJVO010000033.1"/>
</dbReference>
<keyword evidence="7 9" id="KW-1133">Transmembrane helix</keyword>
<dbReference type="SUPFAM" id="SSF158472">
    <property type="entry name" value="HAMP domain-like"/>
    <property type="match status" value="1"/>
</dbReference>
<dbReference type="InterPro" id="IPR010559">
    <property type="entry name" value="Sig_transdc_His_kin_internal"/>
</dbReference>
<dbReference type="InterPro" id="IPR036890">
    <property type="entry name" value="HATPase_C_sf"/>
</dbReference>
<keyword evidence="8 9" id="KW-0472">Membrane</keyword>
<keyword evidence="3" id="KW-0597">Phosphoprotein</keyword>
<dbReference type="Pfam" id="PF00672">
    <property type="entry name" value="HAMP"/>
    <property type="match status" value="1"/>
</dbReference>
<evidence type="ECO:0000256" key="3">
    <source>
        <dbReference type="ARBA" id="ARBA00022553"/>
    </source>
</evidence>
<dbReference type="EMBL" id="JACJVO010000033">
    <property type="protein sequence ID" value="MBB6734500.1"/>
    <property type="molecule type" value="Genomic_DNA"/>
</dbReference>
<dbReference type="InterPro" id="IPR033479">
    <property type="entry name" value="dCache_1"/>
</dbReference>
<feature type="transmembrane region" description="Helical" evidence="9">
    <location>
        <begin position="286"/>
        <end position="305"/>
    </location>
</feature>
<evidence type="ECO:0000313" key="11">
    <source>
        <dbReference type="EMBL" id="MBB6734500.1"/>
    </source>
</evidence>
<evidence type="ECO:0000259" key="10">
    <source>
        <dbReference type="PROSITE" id="PS50885"/>
    </source>
</evidence>
<dbReference type="Pfam" id="PF02518">
    <property type="entry name" value="HATPase_c"/>
    <property type="match status" value="1"/>
</dbReference>
<dbReference type="GO" id="GO:0005886">
    <property type="term" value="C:plasma membrane"/>
    <property type="evidence" value="ECO:0007669"/>
    <property type="project" value="UniProtKB-SubCell"/>
</dbReference>
<keyword evidence="6 11" id="KW-0418">Kinase</keyword>
<dbReference type="CDD" id="cd06225">
    <property type="entry name" value="HAMP"/>
    <property type="match status" value="1"/>
</dbReference>
<dbReference type="InterPro" id="IPR029151">
    <property type="entry name" value="Sensor-like_sf"/>
</dbReference>
<dbReference type="InterPro" id="IPR003660">
    <property type="entry name" value="HAMP_dom"/>
</dbReference>
<evidence type="ECO:0000256" key="5">
    <source>
        <dbReference type="ARBA" id="ARBA00022692"/>
    </source>
</evidence>